<dbReference type="AlphaFoldDB" id="F7BGC7"/>
<proteinExistence type="predicted"/>
<name>F7BGC7_CIOIN</name>
<accession>F7BGC7</accession>
<sequence length="229" mass="26387">MPLVKQVLKSCRLLIAIPVTRFATRSRRNSTKVCHGIFKHFDAKVTSLLQEGRYLQQNKDGLFEPDIMLCELIQNLKSEWWRNFALVKTNCYDFKVGQIYSNTFDVMDQFVPSNGFSVSPEKPTIVLNMMSHLPLNDVSQRCIYDGLFLMRITEMKNISLEFDNMQSSQSQWAKKYFHRIAQLQANAANNKSDINPSRSSNIFKPQSGIELSVQEYSSHKNLPVALNRV</sequence>
<reference evidence="1" key="2">
    <citation type="journal article" date="2008" name="Genome Biol.">
        <title>Improved genome assembly and evidence-based global gene model set for the chordate Ciona intestinalis: new insight into intron and operon populations.</title>
        <authorList>
            <person name="Satou Y."/>
            <person name="Mineta K."/>
            <person name="Ogasawara M."/>
            <person name="Sasakura Y."/>
            <person name="Shoguchi E."/>
            <person name="Ueno K."/>
            <person name="Yamada L."/>
            <person name="Matsumoto J."/>
            <person name="Wasserscheid J."/>
            <person name="Dewar K."/>
            <person name="Wiley G.B."/>
            <person name="Macmil S.L."/>
            <person name="Roe B.A."/>
            <person name="Zeller R.W."/>
            <person name="Hastings K.E."/>
            <person name="Lemaire P."/>
            <person name="Lindquist E."/>
            <person name="Endo T."/>
            <person name="Hotta K."/>
            <person name="Inaba K."/>
        </authorList>
    </citation>
    <scope>NUCLEOTIDE SEQUENCE [LARGE SCALE GENOMIC DNA]</scope>
    <source>
        <strain evidence="1">wild type</strain>
    </source>
</reference>
<reference evidence="2" key="1">
    <citation type="journal article" date="2002" name="Science">
        <title>The draft genome of Ciona intestinalis: insights into chordate and vertebrate origins.</title>
        <authorList>
            <person name="Dehal P."/>
            <person name="Satou Y."/>
            <person name="Campbell R.K."/>
            <person name="Chapman J."/>
            <person name="Degnan B."/>
            <person name="De Tomaso A."/>
            <person name="Davidson B."/>
            <person name="Di Gregorio A."/>
            <person name="Gelpke M."/>
            <person name="Goodstein D.M."/>
            <person name="Harafuji N."/>
            <person name="Hastings K.E."/>
            <person name="Ho I."/>
            <person name="Hotta K."/>
            <person name="Huang W."/>
            <person name="Kawashima T."/>
            <person name="Lemaire P."/>
            <person name="Martinez D."/>
            <person name="Meinertzhagen I.A."/>
            <person name="Necula S."/>
            <person name="Nonaka M."/>
            <person name="Putnam N."/>
            <person name="Rash S."/>
            <person name="Saiga H."/>
            <person name="Satake M."/>
            <person name="Terry A."/>
            <person name="Yamada L."/>
            <person name="Wang H.G."/>
            <person name="Awazu S."/>
            <person name="Azumi K."/>
            <person name="Boore J."/>
            <person name="Branno M."/>
            <person name="Chin-Bow S."/>
            <person name="DeSantis R."/>
            <person name="Doyle S."/>
            <person name="Francino P."/>
            <person name="Keys D.N."/>
            <person name="Haga S."/>
            <person name="Hayashi H."/>
            <person name="Hino K."/>
            <person name="Imai K.S."/>
            <person name="Inaba K."/>
            <person name="Kano S."/>
            <person name="Kobayashi K."/>
            <person name="Kobayashi M."/>
            <person name="Lee B.I."/>
            <person name="Makabe K.W."/>
            <person name="Manohar C."/>
            <person name="Matassi G."/>
            <person name="Medina M."/>
            <person name="Mochizuki Y."/>
            <person name="Mount S."/>
            <person name="Morishita T."/>
            <person name="Miura S."/>
            <person name="Nakayama A."/>
            <person name="Nishizaka S."/>
            <person name="Nomoto H."/>
            <person name="Ohta F."/>
            <person name="Oishi K."/>
            <person name="Rigoutsos I."/>
            <person name="Sano M."/>
            <person name="Sasaki A."/>
            <person name="Sasakura Y."/>
            <person name="Shoguchi E."/>
            <person name="Shin-i T."/>
            <person name="Spagnuolo A."/>
            <person name="Stainier D."/>
            <person name="Suzuki M.M."/>
            <person name="Tassy O."/>
            <person name="Takatori N."/>
            <person name="Tokuoka M."/>
            <person name="Yagi K."/>
            <person name="Yoshizaki F."/>
            <person name="Wada S."/>
            <person name="Zhang C."/>
            <person name="Hyatt P.D."/>
            <person name="Larimer F."/>
            <person name="Detter C."/>
            <person name="Doggett N."/>
            <person name="Glavina T."/>
            <person name="Hawkins T."/>
            <person name="Richardson P."/>
            <person name="Lucas S."/>
            <person name="Kohara Y."/>
            <person name="Levine M."/>
            <person name="Satoh N."/>
            <person name="Rokhsar D.S."/>
        </authorList>
    </citation>
    <scope>NUCLEOTIDE SEQUENCE [LARGE SCALE GENOMIC DNA]</scope>
</reference>
<dbReference type="Proteomes" id="UP000008144">
    <property type="component" value="Chromosome 7"/>
</dbReference>
<reference evidence="1" key="3">
    <citation type="submission" date="2025-08" db="UniProtKB">
        <authorList>
            <consortium name="Ensembl"/>
        </authorList>
    </citation>
    <scope>IDENTIFICATION</scope>
</reference>
<organism evidence="1 2">
    <name type="scientific">Ciona intestinalis</name>
    <name type="common">Transparent sea squirt</name>
    <name type="synonym">Ascidia intestinalis</name>
    <dbReference type="NCBI Taxonomy" id="7719"/>
    <lineage>
        <taxon>Eukaryota</taxon>
        <taxon>Metazoa</taxon>
        <taxon>Chordata</taxon>
        <taxon>Tunicata</taxon>
        <taxon>Ascidiacea</taxon>
        <taxon>Phlebobranchia</taxon>
        <taxon>Cionidae</taxon>
        <taxon>Ciona</taxon>
    </lineage>
</organism>
<keyword evidence="2" id="KW-1185">Reference proteome</keyword>
<reference evidence="1" key="4">
    <citation type="submission" date="2025-09" db="UniProtKB">
        <authorList>
            <consortium name="Ensembl"/>
        </authorList>
    </citation>
    <scope>IDENTIFICATION</scope>
</reference>
<protein>
    <submittedName>
        <fullName evidence="1">Uncharacterized protein</fullName>
    </submittedName>
</protein>
<dbReference type="HOGENOM" id="CLU_1212158_0_0_1"/>
<evidence type="ECO:0000313" key="1">
    <source>
        <dbReference type="Ensembl" id="ENSCINP00000014699.3"/>
    </source>
</evidence>
<evidence type="ECO:0000313" key="2">
    <source>
        <dbReference type="Proteomes" id="UP000008144"/>
    </source>
</evidence>
<dbReference type="EMBL" id="EAAA01002450">
    <property type="status" value="NOT_ANNOTATED_CDS"/>
    <property type="molecule type" value="Genomic_DNA"/>
</dbReference>
<dbReference type="Ensembl" id="ENSCINT00000014699.3">
    <property type="protein sequence ID" value="ENSCINP00000014699.3"/>
    <property type="gene ID" value="ENSCING00000007161.3"/>
</dbReference>
<dbReference type="InParanoid" id="F7BGC7"/>